<name>A0A0K2VFA3_LEPSM</name>
<proteinExistence type="predicted"/>
<dbReference type="EMBL" id="HACA01031788">
    <property type="protein sequence ID" value="CDW49149.1"/>
    <property type="molecule type" value="Transcribed_RNA"/>
</dbReference>
<reference evidence="1" key="1">
    <citation type="submission" date="2014-05" db="EMBL/GenBank/DDBJ databases">
        <authorList>
            <person name="Chronopoulou M."/>
        </authorList>
    </citation>
    <scope>NUCLEOTIDE SEQUENCE</scope>
    <source>
        <tissue evidence="1">Whole organism</tissue>
    </source>
</reference>
<organism evidence="1">
    <name type="scientific">Lepeophtheirus salmonis</name>
    <name type="common">Salmon louse</name>
    <name type="synonym">Caligus salmonis</name>
    <dbReference type="NCBI Taxonomy" id="72036"/>
    <lineage>
        <taxon>Eukaryota</taxon>
        <taxon>Metazoa</taxon>
        <taxon>Ecdysozoa</taxon>
        <taxon>Arthropoda</taxon>
        <taxon>Crustacea</taxon>
        <taxon>Multicrustacea</taxon>
        <taxon>Hexanauplia</taxon>
        <taxon>Copepoda</taxon>
        <taxon>Siphonostomatoida</taxon>
        <taxon>Caligidae</taxon>
        <taxon>Lepeophtheirus</taxon>
    </lineage>
</organism>
<evidence type="ECO:0000313" key="1">
    <source>
        <dbReference type="EMBL" id="CDW49149.1"/>
    </source>
</evidence>
<sequence length="89" mass="9976">IPHFVISLVVRHSLYLKELSETVGKIEVADDIVRDKFINSCPLEITPVLAFCREDSLDVLWRLATNCNICLSSNATNKITLVCSGKWKA</sequence>
<dbReference type="AlphaFoldDB" id="A0A0K2VFA3"/>
<feature type="non-terminal residue" evidence="1">
    <location>
        <position position="1"/>
    </location>
</feature>
<protein>
    <submittedName>
        <fullName evidence="1">Uncharacterized protein</fullName>
    </submittedName>
</protein>
<accession>A0A0K2VFA3</accession>